<dbReference type="Gene3D" id="3.40.630.30">
    <property type="match status" value="1"/>
</dbReference>
<accession>A0A9D1KPJ8</accession>
<protein>
    <submittedName>
        <fullName evidence="2">N-acetyltransferase</fullName>
    </submittedName>
</protein>
<reference evidence="2" key="2">
    <citation type="journal article" date="2021" name="PeerJ">
        <title>Extensive microbial diversity within the chicken gut microbiome revealed by metagenomics and culture.</title>
        <authorList>
            <person name="Gilroy R."/>
            <person name="Ravi A."/>
            <person name="Getino M."/>
            <person name="Pursley I."/>
            <person name="Horton D.L."/>
            <person name="Alikhan N.F."/>
            <person name="Baker D."/>
            <person name="Gharbi K."/>
            <person name="Hall N."/>
            <person name="Watson M."/>
            <person name="Adriaenssens E.M."/>
            <person name="Foster-Nyarko E."/>
            <person name="Jarju S."/>
            <person name="Secka A."/>
            <person name="Antonio M."/>
            <person name="Oren A."/>
            <person name="Chaudhuri R.R."/>
            <person name="La Ragione R."/>
            <person name="Hildebrand F."/>
            <person name="Pallen M.J."/>
        </authorList>
    </citation>
    <scope>NUCLEOTIDE SEQUENCE</scope>
    <source>
        <strain evidence="2">CHK181-108</strain>
    </source>
</reference>
<sequence>MVCTVKPITDEYREKALDLVEKAFTDYYNPQEGKVARGVIKEIRGGGYYIPELELIAVDENGALMGYAMFSRFNLEGRYDNELLLLTPVAVKTELQGRHISKEMIEYGLKQAKEMGYTAVLVEGNPDRYHARGFVTSSEHGIVAGELMELPMEECLMVCELVPGALDKMHGEVDFTLYRSLMGMIVD</sequence>
<dbReference type="GO" id="GO:0016747">
    <property type="term" value="F:acyltransferase activity, transferring groups other than amino-acyl groups"/>
    <property type="evidence" value="ECO:0007669"/>
    <property type="project" value="InterPro"/>
</dbReference>
<dbReference type="AlphaFoldDB" id="A0A9D1KPJ8"/>
<evidence type="ECO:0000259" key="1">
    <source>
        <dbReference type="PROSITE" id="PS51186"/>
    </source>
</evidence>
<dbReference type="Proteomes" id="UP000824165">
    <property type="component" value="Unassembled WGS sequence"/>
</dbReference>
<dbReference type="PROSITE" id="PS51186">
    <property type="entry name" value="GNAT"/>
    <property type="match status" value="1"/>
</dbReference>
<reference evidence="2" key="1">
    <citation type="submission" date="2020-10" db="EMBL/GenBank/DDBJ databases">
        <authorList>
            <person name="Gilroy R."/>
        </authorList>
    </citation>
    <scope>NUCLEOTIDE SEQUENCE</scope>
    <source>
        <strain evidence="2">CHK181-108</strain>
    </source>
</reference>
<name>A0A9D1KPJ8_9FIRM</name>
<evidence type="ECO:0000313" key="3">
    <source>
        <dbReference type="Proteomes" id="UP000824165"/>
    </source>
</evidence>
<gene>
    <name evidence="2" type="ORF">IAA60_07180</name>
</gene>
<evidence type="ECO:0000313" key="2">
    <source>
        <dbReference type="EMBL" id="HIT85668.1"/>
    </source>
</evidence>
<dbReference type="InterPro" id="IPR016181">
    <property type="entry name" value="Acyl_CoA_acyltransferase"/>
</dbReference>
<dbReference type="CDD" id="cd04301">
    <property type="entry name" value="NAT_SF"/>
    <property type="match status" value="1"/>
</dbReference>
<dbReference type="Pfam" id="PF00583">
    <property type="entry name" value="Acetyltransf_1"/>
    <property type="match status" value="1"/>
</dbReference>
<comment type="caution">
    <text evidence="2">The sequence shown here is derived from an EMBL/GenBank/DDBJ whole genome shotgun (WGS) entry which is preliminary data.</text>
</comment>
<feature type="domain" description="N-acetyltransferase" evidence="1">
    <location>
        <begin position="3"/>
        <end position="162"/>
    </location>
</feature>
<dbReference type="InterPro" id="IPR000182">
    <property type="entry name" value="GNAT_dom"/>
</dbReference>
<organism evidence="2 3">
    <name type="scientific">Candidatus Ornithomonoglobus intestinigallinarum</name>
    <dbReference type="NCBI Taxonomy" id="2840894"/>
    <lineage>
        <taxon>Bacteria</taxon>
        <taxon>Bacillati</taxon>
        <taxon>Bacillota</taxon>
        <taxon>Clostridia</taxon>
        <taxon>Candidatus Ornithomonoglobus</taxon>
    </lineage>
</organism>
<proteinExistence type="predicted"/>
<dbReference type="SUPFAM" id="SSF55729">
    <property type="entry name" value="Acyl-CoA N-acyltransferases (Nat)"/>
    <property type="match status" value="1"/>
</dbReference>
<dbReference type="EMBL" id="DVLU01000071">
    <property type="protein sequence ID" value="HIT85668.1"/>
    <property type="molecule type" value="Genomic_DNA"/>
</dbReference>